<dbReference type="InterPro" id="IPR015943">
    <property type="entry name" value="WD40/YVTN_repeat-like_dom_sf"/>
</dbReference>
<accession>L0K109</accession>
<protein>
    <submittedName>
        <fullName evidence="2">PQQ repeat protein</fullName>
    </submittedName>
</protein>
<dbReference type="Pfam" id="PF13360">
    <property type="entry name" value="PQQ_2"/>
    <property type="match status" value="2"/>
</dbReference>
<dbReference type="AlphaFoldDB" id="L0K109"/>
<feature type="domain" description="Pyrrolo-quinoline quinone repeat" evidence="1">
    <location>
        <begin position="93"/>
        <end position="241"/>
    </location>
</feature>
<dbReference type="InterPro" id="IPR018391">
    <property type="entry name" value="PQQ_b-propeller_rpt"/>
</dbReference>
<organism evidence="2 3">
    <name type="scientific">Natronococcus occultus SP4</name>
    <dbReference type="NCBI Taxonomy" id="694430"/>
    <lineage>
        <taxon>Archaea</taxon>
        <taxon>Methanobacteriati</taxon>
        <taxon>Methanobacteriota</taxon>
        <taxon>Stenosarchaea group</taxon>
        <taxon>Halobacteria</taxon>
        <taxon>Halobacteriales</taxon>
        <taxon>Natrialbaceae</taxon>
        <taxon>Natronococcus</taxon>
    </lineage>
</organism>
<dbReference type="KEGG" id="nou:Natoc_2930"/>
<dbReference type="EMBL" id="CP003929">
    <property type="protein sequence ID" value="AGB38686.1"/>
    <property type="molecule type" value="Genomic_DNA"/>
</dbReference>
<gene>
    <name evidence="2" type="ORF">Natoc_2930</name>
</gene>
<dbReference type="SUPFAM" id="SSF50998">
    <property type="entry name" value="Quinoprotein alcohol dehydrogenase-like"/>
    <property type="match status" value="1"/>
</dbReference>
<reference evidence="2 3" key="1">
    <citation type="submission" date="2012-11" db="EMBL/GenBank/DDBJ databases">
        <title>FINISHED of Natronococcus occultus SP4, DSM 3396.</title>
        <authorList>
            <consortium name="DOE Joint Genome Institute"/>
            <person name="Eisen J."/>
            <person name="Huntemann M."/>
            <person name="Wei C.-L."/>
            <person name="Han J."/>
            <person name="Detter J.C."/>
            <person name="Han C."/>
            <person name="Tapia R."/>
            <person name="Chen A."/>
            <person name="Kyrpides N."/>
            <person name="Mavromatis K."/>
            <person name="Markowitz V."/>
            <person name="Szeto E."/>
            <person name="Ivanova N."/>
            <person name="Mikhailova N."/>
            <person name="Ovchinnikova G."/>
            <person name="Pagani I."/>
            <person name="Pati A."/>
            <person name="Goodwin L."/>
            <person name="Nordberg H.P."/>
            <person name="Cantor M.N."/>
            <person name="Hua S.X."/>
            <person name="Woyke T."/>
            <person name="Eisen J."/>
            <person name="Klenk H.-P."/>
            <person name="Klenk H.-P."/>
        </authorList>
    </citation>
    <scope>NUCLEOTIDE SEQUENCE [LARGE SCALE GENOMIC DNA]</scope>
    <source>
        <strain evidence="2 3">SP4</strain>
    </source>
</reference>
<name>L0K109_9EURY</name>
<proteinExistence type="predicted"/>
<evidence type="ECO:0000259" key="1">
    <source>
        <dbReference type="Pfam" id="PF13360"/>
    </source>
</evidence>
<feature type="domain" description="Pyrrolo-quinoline quinone repeat" evidence="1">
    <location>
        <begin position="264"/>
        <end position="365"/>
    </location>
</feature>
<dbReference type="PROSITE" id="PS51318">
    <property type="entry name" value="TAT"/>
    <property type="match status" value="1"/>
</dbReference>
<dbReference type="Proteomes" id="UP000010878">
    <property type="component" value="Chromosome"/>
</dbReference>
<sequence>MVVEGSESMESLSRRQLLGVLGASAAGLAGGGYWYVRGSDAVDCPEFLEPDREFRESTSEAWSEPIVDDGTVFVGGGAGIVRMSSGSRMFRLLALEPSGEPKWVARRELAGGIGRPRPTDDRVFVSTGANTLLAFDRETGGLEWEFDAGGNVEGHMGVVTLVHDDTVVASVNDPNHDELEGSNAVVGVSTNEGELQWTTELDASVSNGLALFEGTVVVATRAGTLVGVDPETGDRRWEGDLEGGVDWTGSPVSFAGSGWIPREDGTVVGFDPESGTIRDRLASDRGDDERENETDGFVRAMQGSDDALYVGNLDGRVTAYDADGSERWLYEGLERIAAMKTDGDAVSVLDQRGVYTELEPETGDVSRAFLLVDVRDDDRCGHFPSERRFGGFATIRHTLVVTGRVAFGAKTYRLPPPG</sequence>
<dbReference type="PANTHER" id="PTHR34512">
    <property type="entry name" value="CELL SURFACE PROTEIN"/>
    <property type="match status" value="1"/>
</dbReference>
<dbReference type="Gene3D" id="2.130.10.10">
    <property type="entry name" value="YVTN repeat-like/Quinoprotein amine dehydrogenase"/>
    <property type="match status" value="2"/>
</dbReference>
<dbReference type="InterPro" id="IPR011047">
    <property type="entry name" value="Quinoprotein_ADH-like_sf"/>
</dbReference>
<dbReference type="InterPro" id="IPR002372">
    <property type="entry name" value="PQQ_rpt_dom"/>
</dbReference>
<evidence type="ECO:0000313" key="3">
    <source>
        <dbReference type="Proteomes" id="UP000010878"/>
    </source>
</evidence>
<dbReference type="STRING" id="694430.Natoc_2930"/>
<dbReference type="HOGENOM" id="CLU_656598_0_0_2"/>
<dbReference type="eggNOG" id="arCOG02556">
    <property type="taxonomic scope" value="Archaea"/>
</dbReference>
<keyword evidence="3" id="KW-1185">Reference proteome</keyword>
<dbReference type="InterPro" id="IPR006311">
    <property type="entry name" value="TAT_signal"/>
</dbReference>
<dbReference type="PANTHER" id="PTHR34512:SF30">
    <property type="entry name" value="OUTER MEMBRANE PROTEIN ASSEMBLY FACTOR BAMB"/>
    <property type="match status" value="1"/>
</dbReference>
<evidence type="ECO:0000313" key="2">
    <source>
        <dbReference type="EMBL" id="AGB38686.1"/>
    </source>
</evidence>
<dbReference type="SMART" id="SM00564">
    <property type="entry name" value="PQQ"/>
    <property type="match status" value="5"/>
</dbReference>